<evidence type="ECO:0000256" key="3">
    <source>
        <dbReference type="ARBA" id="ARBA00023163"/>
    </source>
</evidence>
<gene>
    <name evidence="7" type="ORF">AWB75_05652</name>
</gene>
<evidence type="ECO:0000256" key="4">
    <source>
        <dbReference type="SAM" id="MobiDB-lite"/>
    </source>
</evidence>
<dbReference type="AlphaFoldDB" id="A0A158CSN0"/>
<dbReference type="InterPro" id="IPR029016">
    <property type="entry name" value="GAF-like_dom_sf"/>
</dbReference>
<evidence type="ECO:0000256" key="2">
    <source>
        <dbReference type="ARBA" id="ARBA00023125"/>
    </source>
</evidence>
<dbReference type="PROSITE" id="PS51078">
    <property type="entry name" value="ICLR_ED"/>
    <property type="match status" value="1"/>
</dbReference>
<dbReference type="PANTHER" id="PTHR30136:SF24">
    <property type="entry name" value="HTH-TYPE TRANSCRIPTIONAL REPRESSOR ALLR"/>
    <property type="match status" value="1"/>
</dbReference>
<evidence type="ECO:0000259" key="5">
    <source>
        <dbReference type="PROSITE" id="PS51077"/>
    </source>
</evidence>
<dbReference type="Pfam" id="PF01614">
    <property type="entry name" value="IclR_C"/>
    <property type="match status" value="1"/>
</dbReference>
<organism evidence="7 8">
    <name type="scientific">Caballeronia catudaia</name>
    <dbReference type="NCBI Taxonomy" id="1777136"/>
    <lineage>
        <taxon>Bacteria</taxon>
        <taxon>Pseudomonadati</taxon>
        <taxon>Pseudomonadota</taxon>
        <taxon>Betaproteobacteria</taxon>
        <taxon>Burkholderiales</taxon>
        <taxon>Burkholderiaceae</taxon>
        <taxon>Caballeronia</taxon>
    </lineage>
</organism>
<dbReference type="SUPFAM" id="SSF46785">
    <property type="entry name" value="Winged helix' DNA-binding domain"/>
    <property type="match status" value="1"/>
</dbReference>
<feature type="region of interest" description="Disordered" evidence="4">
    <location>
        <begin position="1"/>
        <end position="26"/>
    </location>
</feature>
<comment type="caution">
    <text evidence="7">The sequence shown here is derived from an EMBL/GenBank/DDBJ whole genome shotgun (WGS) entry which is preliminary data.</text>
</comment>
<dbReference type="InterPro" id="IPR036388">
    <property type="entry name" value="WH-like_DNA-bd_sf"/>
</dbReference>
<dbReference type="RefSeq" id="WP_159462814.1">
    <property type="nucleotide sequence ID" value="NZ_FCOF02000039.1"/>
</dbReference>
<proteinExistence type="predicted"/>
<dbReference type="EMBL" id="FCOF02000039">
    <property type="protein sequence ID" value="SAK85200.1"/>
    <property type="molecule type" value="Genomic_DNA"/>
</dbReference>
<sequence>MPKATAKQTSQLSDSTEAASKKESEAQTSIGRMLGILDLFTPAAPVRPVSDLVNYLGTSRSTSYRYIKALHEAGLIEAVANGKYVLGPRFVEFDRQIRMSDPLYKAGGKILRQLVKRTGHSALLCALYRDSVMCIREDLSEGSPPNLFSRGQRRPLFSGAASKVILPYVPPHRLRSIFQQHQRTIARAALGTDWQGFREKLAAIRKDGFVVSHGEFNQGVFGVSAPVFNAEGLAVGSVGIAGGEDRLERKNLPAYCNEVVKAGQMLTEAIADAGDELILPPRAFGSVPSR</sequence>
<keyword evidence="2" id="KW-0238">DNA-binding</keyword>
<feature type="domain" description="HTH iclR-type" evidence="5">
    <location>
        <begin position="27"/>
        <end position="88"/>
    </location>
</feature>
<dbReference type="PROSITE" id="PS51077">
    <property type="entry name" value="HTH_ICLR"/>
    <property type="match status" value="1"/>
</dbReference>
<accession>A0A158CSN0</accession>
<feature type="domain" description="IclR-ED" evidence="6">
    <location>
        <begin position="89"/>
        <end position="272"/>
    </location>
</feature>
<dbReference type="Gene3D" id="1.10.10.10">
    <property type="entry name" value="Winged helix-like DNA-binding domain superfamily/Winged helix DNA-binding domain"/>
    <property type="match status" value="1"/>
</dbReference>
<dbReference type="PANTHER" id="PTHR30136">
    <property type="entry name" value="HELIX-TURN-HELIX TRANSCRIPTIONAL REGULATOR, ICLR FAMILY"/>
    <property type="match status" value="1"/>
</dbReference>
<dbReference type="GO" id="GO:0045892">
    <property type="term" value="P:negative regulation of DNA-templated transcription"/>
    <property type="evidence" value="ECO:0007669"/>
    <property type="project" value="TreeGrafter"/>
</dbReference>
<dbReference type="InterPro" id="IPR005471">
    <property type="entry name" value="Tscrpt_reg_IclR_N"/>
</dbReference>
<name>A0A158CSN0_9BURK</name>
<keyword evidence="8" id="KW-1185">Reference proteome</keyword>
<evidence type="ECO:0000259" key="6">
    <source>
        <dbReference type="PROSITE" id="PS51078"/>
    </source>
</evidence>
<evidence type="ECO:0000313" key="7">
    <source>
        <dbReference type="EMBL" id="SAK85200.1"/>
    </source>
</evidence>
<dbReference type="Gene3D" id="3.30.450.40">
    <property type="match status" value="1"/>
</dbReference>
<dbReference type="Proteomes" id="UP000054870">
    <property type="component" value="Unassembled WGS sequence"/>
</dbReference>
<dbReference type="Pfam" id="PF09339">
    <property type="entry name" value="HTH_IclR"/>
    <property type="match status" value="1"/>
</dbReference>
<dbReference type="GO" id="GO:0003700">
    <property type="term" value="F:DNA-binding transcription factor activity"/>
    <property type="evidence" value="ECO:0007669"/>
    <property type="project" value="TreeGrafter"/>
</dbReference>
<keyword evidence="3" id="KW-0804">Transcription</keyword>
<dbReference type="SUPFAM" id="SSF55781">
    <property type="entry name" value="GAF domain-like"/>
    <property type="match status" value="1"/>
</dbReference>
<keyword evidence="1" id="KW-0805">Transcription regulation</keyword>
<dbReference type="OrthoDB" id="8721254at2"/>
<dbReference type="InterPro" id="IPR050707">
    <property type="entry name" value="HTH_MetabolicPath_Reg"/>
</dbReference>
<dbReference type="SMART" id="SM00346">
    <property type="entry name" value="HTH_ICLR"/>
    <property type="match status" value="1"/>
</dbReference>
<dbReference type="GO" id="GO:0003677">
    <property type="term" value="F:DNA binding"/>
    <property type="evidence" value="ECO:0007669"/>
    <property type="project" value="UniProtKB-KW"/>
</dbReference>
<reference evidence="7" key="1">
    <citation type="submission" date="2016-01" db="EMBL/GenBank/DDBJ databases">
        <authorList>
            <person name="Peeters C."/>
        </authorList>
    </citation>
    <scope>NUCLEOTIDE SEQUENCE [LARGE SCALE GENOMIC DNA]</scope>
    <source>
        <strain evidence="7">LMG 29318</strain>
    </source>
</reference>
<protein>
    <submittedName>
        <fullName evidence="7">IclR family transcriptional regulator</fullName>
    </submittedName>
</protein>
<evidence type="ECO:0000256" key="1">
    <source>
        <dbReference type="ARBA" id="ARBA00023015"/>
    </source>
</evidence>
<feature type="compositionally biased region" description="Polar residues" evidence="4">
    <location>
        <begin position="1"/>
        <end position="18"/>
    </location>
</feature>
<evidence type="ECO:0000313" key="8">
    <source>
        <dbReference type="Proteomes" id="UP000054870"/>
    </source>
</evidence>
<dbReference type="InterPro" id="IPR014757">
    <property type="entry name" value="Tscrpt_reg_IclR_C"/>
</dbReference>
<dbReference type="InterPro" id="IPR036390">
    <property type="entry name" value="WH_DNA-bd_sf"/>
</dbReference>